<dbReference type="PANTHER" id="PTHR13832">
    <property type="entry name" value="PROTEIN PHOSPHATASE 2C"/>
    <property type="match status" value="1"/>
</dbReference>
<feature type="domain" description="PPM-type phosphatase" evidence="2">
    <location>
        <begin position="146"/>
        <end position="534"/>
    </location>
</feature>
<evidence type="ECO:0000256" key="1">
    <source>
        <dbReference type="SAM" id="Phobius"/>
    </source>
</evidence>
<keyword evidence="1" id="KW-1133">Transmembrane helix</keyword>
<dbReference type="SUPFAM" id="SSF81606">
    <property type="entry name" value="PP2C-like"/>
    <property type="match status" value="1"/>
</dbReference>
<name>A0AAJ0LVL0_9PEZI</name>
<dbReference type="InterPro" id="IPR001932">
    <property type="entry name" value="PPM-type_phosphatase-like_dom"/>
</dbReference>
<evidence type="ECO:0000313" key="3">
    <source>
        <dbReference type="EMBL" id="KAK3057149.1"/>
    </source>
</evidence>
<comment type="caution">
    <text evidence="3">The sequence shown here is derived from an EMBL/GenBank/DDBJ whole genome shotgun (WGS) entry which is preliminary data.</text>
</comment>
<dbReference type="EMBL" id="JAWDJX010000004">
    <property type="protein sequence ID" value="KAK3057149.1"/>
    <property type="molecule type" value="Genomic_DNA"/>
</dbReference>
<dbReference type="AlphaFoldDB" id="A0AAJ0LVL0"/>
<dbReference type="PANTHER" id="PTHR13832:SF792">
    <property type="entry name" value="GM14286P"/>
    <property type="match status" value="1"/>
</dbReference>
<dbReference type="InterPro" id="IPR036457">
    <property type="entry name" value="PPM-type-like_dom_sf"/>
</dbReference>
<evidence type="ECO:0000259" key="2">
    <source>
        <dbReference type="PROSITE" id="PS51746"/>
    </source>
</evidence>
<dbReference type="Gene3D" id="3.60.40.10">
    <property type="entry name" value="PPM-type phosphatase domain"/>
    <property type="match status" value="1"/>
</dbReference>
<keyword evidence="1" id="KW-0812">Transmembrane</keyword>
<dbReference type="GO" id="GO:0004741">
    <property type="term" value="F:[pyruvate dehydrogenase (acetyl-transferring)]-phosphatase activity"/>
    <property type="evidence" value="ECO:0007669"/>
    <property type="project" value="TreeGrafter"/>
</dbReference>
<protein>
    <recommendedName>
        <fullName evidence="2">PPM-type phosphatase domain-containing protein</fullName>
    </recommendedName>
</protein>
<evidence type="ECO:0000313" key="4">
    <source>
        <dbReference type="Proteomes" id="UP001271007"/>
    </source>
</evidence>
<dbReference type="PROSITE" id="PS51746">
    <property type="entry name" value="PPM_2"/>
    <property type="match status" value="1"/>
</dbReference>
<keyword evidence="1" id="KW-0472">Membrane</keyword>
<dbReference type="CDD" id="cd00143">
    <property type="entry name" value="PP2Cc"/>
    <property type="match status" value="1"/>
</dbReference>
<accession>A0AAJ0LVL0</accession>
<dbReference type="InterPro" id="IPR015655">
    <property type="entry name" value="PP2C"/>
</dbReference>
<dbReference type="Proteomes" id="UP001271007">
    <property type="component" value="Unassembled WGS sequence"/>
</dbReference>
<reference evidence="3" key="1">
    <citation type="submission" date="2023-04" db="EMBL/GenBank/DDBJ databases">
        <title>Black Yeasts Isolated from many extreme environments.</title>
        <authorList>
            <person name="Coleine C."/>
            <person name="Stajich J.E."/>
            <person name="Selbmann L."/>
        </authorList>
    </citation>
    <scope>NUCLEOTIDE SEQUENCE</scope>
    <source>
        <strain evidence="3">CCFEE 5312</strain>
    </source>
</reference>
<organism evidence="3 4">
    <name type="scientific">Extremus antarcticus</name>
    <dbReference type="NCBI Taxonomy" id="702011"/>
    <lineage>
        <taxon>Eukaryota</taxon>
        <taxon>Fungi</taxon>
        <taxon>Dikarya</taxon>
        <taxon>Ascomycota</taxon>
        <taxon>Pezizomycotina</taxon>
        <taxon>Dothideomycetes</taxon>
        <taxon>Dothideomycetidae</taxon>
        <taxon>Mycosphaerellales</taxon>
        <taxon>Extremaceae</taxon>
        <taxon>Extremus</taxon>
    </lineage>
</organism>
<sequence>MWARTLRPLRTRVHRTVLFSRRYNGQPQEPHTTYFQQPPAPKPRAKILRSVLFGTTCFALGAYGYSWLMDQEDLAAMGVMVEEGSPEAQQFSDALRVSAQDTTARLVPIMDLQRAQDMLEMGAGYSLTKTAVGHNAQLASNMPCEDVMSSGIYGMFQDPMRDWSNWTILDGHAGPKTAEVLRESLPLYVGGDLWDAKSMDRPYTPNDFQIISTIKKAFHRLDIEILQRASLRVHSGEDDLALTIAATTTALSGSCALMALFDPARSVLRVANTGDSRAVLGRWDGQEGKYVAQAMSVDQTGFNPEEVERLRREHPDEDVVDPKTGRVLGIAVSRAFGDSRWKWPDEMSRKVYEKFWGPAPRPNGVVKTPPYLTAEPEIMETQVQGGEHPDFLIMASDGLWDNMSSDDAVTCVQQWLDKYEPTKFMEPKPIDPAAAGPPGLPFDRANRRAITEYQPDFTYDPNADDDTYWDEAERTMKWRVSPKHFIVEDEHCGIHLIKNALGGKRRNLFRGIMSMQPPRSRHVRDDISVQVIFFGLDVKEDIV</sequence>
<dbReference type="SMART" id="SM00332">
    <property type="entry name" value="PP2Cc"/>
    <property type="match status" value="1"/>
</dbReference>
<proteinExistence type="predicted"/>
<dbReference type="Pfam" id="PF00481">
    <property type="entry name" value="PP2C"/>
    <property type="match status" value="1"/>
</dbReference>
<feature type="transmembrane region" description="Helical" evidence="1">
    <location>
        <begin position="47"/>
        <end position="68"/>
    </location>
</feature>
<gene>
    <name evidence="3" type="ORF">LTR09_002188</name>
</gene>
<keyword evidence="4" id="KW-1185">Reference proteome</keyword>
<dbReference type="GO" id="GO:0005739">
    <property type="term" value="C:mitochondrion"/>
    <property type="evidence" value="ECO:0007669"/>
    <property type="project" value="TreeGrafter"/>
</dbReference>